<organism evidence="2 3">
    <name type="scientific">Metallosphaera yellowstonensis MK1</name>
    <dbReference type="NCBI Taxonomy" id="671065"/>
    <lineage>
        <taxon>Archaea</taxon>
        <taxon>Thermoproteota</taxon>
        <taxon>Thermoprotei</taxon>
        <taxon>Sulfolobales</taxon>
        <taxon>Sulfolobaceae</taxon>
        <taxon>Metallosphaera</taxon>
    </lineage>
</organism>
<feature type="transmembrane region" description="Helical" evidence="1">
    <location>
        <begin position="21"/>
        <end position="41"/>
    </location>
</feature>
<protein>
    <submittedName>
        <fullName evidence="2">Uncharacterized protein</fullName>
    </submittedName>
</protein>
<feature type="transmembrane region" description="Helical" evidence="1">
    <location>
        <begin position="358"/>
        <end position="384"/>
    </location>
</feature>
<feature type="transmembrane region" description="Helical" evidence="1">
    <location>
        <begin position="289"/>
        <end position="307"/>
    </location>
</feature>
<dbReference type="HOGENOM" id="CLU_490606_0_0_2"/>
<feature type="transmembrane region" description="Helical" evidence="1">
    <location>
        <begin position="61"/>
        <end position="81"/>
    </location>
</feature>
<feature type="transmembrane region" description="Helical" evidence="1">
    <location>
        <begin position="251"/>
        <end position="277"/>
    </location>
</feature>
<name>H2C0G8_9CREN</name>
<feature type="transmembrane region" description="Helical" evidence="1">
    <location>
        <begin position="450"/>
        <end position="471"/>
    </location>
</feature>
<evidence type="ECO:0000313" key="2">
    <source>
        <dbReference type="EMBL" id="EHP71230.1"/>
    </source>
</evidence>
<dbReference type="EMBL" id="JH597755">
    <property type="protein sequence ID" value="EHP71230.1"/>
    <property type="molecule type" value="Genomic_DNA"/>
</dbReference>
<evidence type="ECO:0000313" key="3">
    <source>
        <dbReference type="Proteomes" id="UP000003980"/>
    </source>
</evidence>
<dbReference type="Proteomes" id="UP000003980">
    <property type="component" value="Unassembled WGS sequence"/>
</dbReference>
<gene>
    <name evidence="2" type="ORF">MetMK1DRAFT_00000390</name>
</gene>
<dbReference type="STRING" id="671065.MetMK1DRAFT_00000390"/>
<reference evidence="2 3" key="1">
    <citation type="submission" date="2012-01" db="EMBL/GenBank/DDBJ databases">
        <title>Improved High-Quality Draft sequence of Metallosphaera yellowstonensis MK1.</title>
        <authorList>
            <consortium name="US DOE Joint Genome Institute"/>
            <person name="Lucas S."/>
            <person name="Han J."/>
            <person name="Cheng J.-F."/>
            <person name="Goodwin L."/>
            <person name="Pitluck S."/>
            <person name="Peters L."/>
            <person name="Teshima H."/>
            <person name="Detter J.C."/>
            <person name="Han C."/>
            <person name="Tapia R."/>
            <person name="Land M."/>
            <person name="Hauser L."/>
            <person name="Kyrpides N."/>
            <person name="Kozubal M."/>
            <person name="Macur R.E."/>
            <person name="Jay Z."/>
            <person name="Inskeep W."/>
            <person name="Woyke T."/>
        </authorList>
    </citation>
    <scope>NUCLEOTIDE SEQUENCE [LARGE SCALE GENOMIC DNA]</scope>
    <source>
        <strain evidence="2 3">MK1</strain>
    </source>
</reference>
<feature type="transmembrane region" description="Helical" evidence="1">
    <location>
        <begin position="222"/>
        <end position="239"/>
    </location>
</feature>
<keyword evidence="1" id="KW-1133">Transmembrane helix</keyword>
<sequence length="575" mass="64702">MAKPISFGFPRSLVIKNKVDVILTLMLLASIELTLFVTLTVSIPNYDLLKYPLGLTQQLPFSYWMAEFLSIFTLVLCIINYNKMNIKIFNLITAIDYLLITFNSFFIFYFINPVFILSRDELGHAAEVFILLTNKNTFAVKGIYQSDYPLSYIYGAISYLLSGISPSFLFLYLSPIFFPIFQNLTVYAFIRLFVKSPMSEIGALIYTLSSMPFFVAEWSPQLMSYNLLFPMFLVIGMIIKRGGVQLIPLMILFSILTGLTDIGTFASSLVVISIMMVYLAKKWGINSRLIGYSAFATVSAYVYWVYFNPLASGAVSGDKFLITNFINFIKDIFFPQTSTNLALPTQNLVATFVPPSPYHFYGVLSKLLEGGIFLLFSIFSFILLRIRKQLNPDLRLIFLIGTGLLVMQSAIGIADNVSNVLTRMIPQTMVFYVIFILVYLLYVKLNKRKVVGFLFLASLILNAPLSILGYTTIATSEHSPQSAFYGGMVLAKYGLSTISTYDFYKELYIYQGNIIPPMSLSGGSLKFGGDYVETLSLYFNGPNLKGYYNYYNGLVANYTIIYSSNDVIIAIPGIS</sequence>
<dbReference type="AlphaFoldDB" id="H2C0G8"/>
<keyword evidence="1" id="KW-0812">Transmembrane</keyword>
<feature type="transmembrane region" description="Helical" evidence="1">
    <location>
        <begin position="483"/>
        <end position="504"/>
    </location>
</feature>
<proteinExistence type="predicted"/>
<feature type="transmembrane region" description="Helical" evidence="1">
    <location>
        <begin position="88"/>
        <end position="111"/>
    </location>
</feature>
<feature type="transmembrane region" description="Helical" evidence="1">
    <location>
        <begin position="420"/>
        <end position="443"/>
    </location>
</feature>
<dbReference type="OrthoDB" id="43248at2157"/>
<dbReference type="RefSeq" id="WP_009069316.1">
    <property type="nucleotide sequence ID" value="NZ_JH597755.1"/>
</dbReference>
<keyword evidence="1" id="KW-0472">Membrane</keyword>
<evidence type="ECO:0000256" key="1">
    <source>
        <dbReference type="SAM" id="Phobius"/>
    </source>
</evidence>
<feature type="transmembrane region" description="Helical" evidence="1">
    <location>
        <begin position="396"/>
        <end position="414"/>
    </location>
</feature>
<keyword evidence="3" id="KW-1185">Reference proteome</keyword>
<accession>H2C0G8</accession>
<feature type="transmembrane region" description="Helical" evidence="1">
    <location>
        <begin position="169"/>
        <end position="190"/>
    </location>
</feature>